<keyword evidence="4" id="KW-1185">Reference proteome</keyword>
<protein>
    <submittedName>
        <fullName evidence="3">Uncharacterized protein</fullName>
    </submittedName>
</protein>
<sequence length="268" mass="28605">MHLRDVASGALLASSAMGAALTTTTVVSPAIVATTATAGGTHDSSAVLQFMIENGDLNFREGPLGPFRHRGGQVEDPHDESHVPRSCHACRKLVHTSDGVDPCEQICHRSNSTSSTMPPKPFAGIHPPDFDDTQSSVTHPITRRGVNGTEGCLVVAITDAGLFQAMAAASTVAAVEERNIDDSLPIRVTTTFTRLKRGAQEKTVTGKPALQPLDMTWPADQMDYTTYWGRLISTSTFSKKRKKTHSETKTSTTAVAAPTPIIVDMPAQ</sequence>
<proteinExistence type="predicted"/>
<evidence type="ECO:0000313" key="3">
    <source>
        <dbReference type="EMBL" id="CAK4034867.1"/>
    </source>
</evidence>
<feature type="chain" id="PRO_5042609896" evidence="2">
    <location>
        <begin position="19"/>
        <end position="268"/>
    </location>
</feature>
<gene>
    <name evidence="3" type="ORF">LECACI_7A010025</name>
</gene>
<feature type="region of interest" description="Disordered" evidence="1">
    <location>
        <begin position="239"/>
        <end position="268"/>
    </location>
</feature>
<dbReference type="Proteomes" id="UP001296104">
    <property type="component" value="Unassembled WGS sequence"/>
</dbReference>
<comment type="caution">
    <text evidence="3">The sequence shown here is derived from an EMBL/GenBank/DDBJ whole genome shotgun (WGS) entry which is preliminary data.</text>
</comment>
<organism evidence="3 4">
    <name type="scientific">Lecanosticta acicola</name>
    <dbReference type="NCBI Taxonomy" id="111012"/>
    <lineage>
        <taxon>Eukaryota</taxon>
        <taxon>Fungi</taxon>
        <taxon>Dikarya</taxon>
        <taxon>Ascomycota</taxon>
        <taxon>Pezizomycotina</taxon>
        <taxon>Dothideomycetes</taxon>
        <taxon>Dothideomycetidae</taxon>
        <taxon>Mycosphaerellales</taxon>
        <taxon>Mycosphaerellaceae</taxon>
        <taxon>Lecanosticta</taxon>
    </lineage>
</organism>
<name>A0AAI9EFR1_9PEZI</name>
<keyword evidence="2" id="KW-0732">Signal</keyword>
<accession>A0AAI9EFR1</accession>
<dbReference type="EMBL" id="CAVMBE010000142">
    <property type="protein sequence ID" value="CAK4034867.1"/>
    <property type="molecule type" value="Genomic_DNA"/>
</dbReference>
<reference evidence="3" key="1">
    <citation type="submission" date="2023-11" db="EMBL/GenBank/DDBJ databases">
        <authorList>
            <person name="Alioto T."/>
            <person name="Alioto T."/>
            <person name="Gomez Garrido J."/>
        </authorList>
    </citation>
    <scope>NUCLEOTIDE SEQUENCE</scope>
</reference>
<evidence type="ECO:0000256" key="2">
    <source>
        <dbReference type="SAM" id="SignalP"/>
    </source>
</evidence>
<feature type="signal peptide" evidence="2">
    <location>
        <begin position="1"/>
        <end position="18"/>
    </location>
</feature>
<dbReference type="AlphaFoldDB" id="A0AAI9EFR1"/>
<evidence type="ECO:0000256" key="1">
    <source>
        <dbReference type="SAM" id="MobiDB-lite"/>
    </source>
</evidence>
<evidence type="ECO:0000313" key="4">
    <source>
        <dbReference type="Proteomes" id="UP001296104"/>
    </source>
</evidence>